<protein>
    <submittedName>
        <fullName evidence="1">Uncharacterized protein</fullName>
    </submittedName>
</protein>
<gene>
    <name evidence="1" type="ORF">ciss_19290</name>
</gene>
<dbReference type="RefSeq" id="WP_075866181.1">
    <property type="nucleotide sequence ID" value="NZ_BDJL01000125.1"/>
</dbReference>
<dbReference type="AlphaFoldDB" id="A0A1L8D476"/>
<reference evidence="2" key="1">
    <citation type="submission" date="2016-12" db="EMBL/GenBank/DDBJ databases">
        <title>Draft Genome Sequences od Carboxydothermus pertinax and islandicus, Hydrogenogenic Carboxydotrophic Bacteria.</title>
        <authorList>
            <person name="Fukuyama Y."/>
            <person name="Ohmae K."/>
            <person name="Yoneda Y."/>
            <person name="Yoshida T."/>
            <person name="Sako Y."/>
        </authorList>
    </citation>
    <scope>NUCLEOTIDE SEQUENCE [LARGE SCALE GENOMIC DNA]</scope>
    <source>
        <strain evidence="2">SET</strain>
    </source>
</reference>
<dbReference type="EMBL" id="BDJL01000125">
    <property type="protein sequence ID" value="GAV25996.1"/>
    <property type="molecule type" value="Genomic_DNA"/>
</dbReference>
<comment type="caution">
    <text evidence="1">The sequence shown here is derived from an EMBL/GenBank/DDBJ whole genome shotgun (WGS) entry which is preliminary data.</text>
</comment>
<dbReference type="Proteomes" id="UP000187338">
    <property type="component" value="Unassembled WGS sequence"/>
</dbReference>
<sequence>MKNYFPLREFLLLFEDEREAQNFLQWLKNLKEKGKFSGRVIEIFEPQEGAVYEHLVEDEELYLDNAHLLAEYINDGLGKFYQEYRRPTMKDLPKKRAFSCKNCIHFEREMPVEVRDDFLSKITFYSYQGQDLTTVSAKTIGLCREVYGLFDETDEFFDPDFDVDKFAVLPEGSFCQNFKPKPEVLKRFIENDEILSLNEVAVNLKISLARLKILIASGWFRVASLDESGMKYVHRKDYENVKKKVLSRG</sequence>
<evidence type="ECO:0000313" key="2">
    <source>
        <dbReference type="Proteomes" id="UP000187338"/>
    </source>
</evidence>
<dbReference type="OrthoDB" id="1721999at2"/>
<proteinExistence type="predicted"/>
<dbReference type="STRING" id="661089.ciss_19290"/>
<name>A0A1L8D476_9THEO</name>
<organism evidence="1 2">
    <name type="scientific">Carboxydothermus islandicus</name>
    <dbReference type="NCBI Taxonomy" id="661089"/>
    <lineage>
        <taxon>Bacteria</taxon>
        <taxon>Bacillati</taxon>
        <taxon>Bacillota</taxon>
        <taxon>Clostridia</taxon>
        <taxon>Thermoanaerobacterales</taxon>
        <taxon>Thermoanaerobacteraceae</taxon>
        <taxon>Carboxydothermus</taxon>
    </lineage>
</organism>
<accession>A0A1L8D476</accession>
<keyword evidence="2" id="KW-1185">Reference proteome</keyword>
<evidence type="ECO:0000313" key="1">
    <source>
        <dbReference type="EMBL" id="GAV25996.1"/>
    </source>
</evidence>